<evidence type="ECO:0000256" key="4">
    <source>
        <dbReference type="RuleBase" id="RU364078"/>
    </source>
</evidence>
<dbReference type="InterPro" id="IPR003382">
    <property type="entry name" value="Flavoprotein"/>
</dbReference>
<dbReference type="GO" id="GO:0004632">
    <property type="term" value="F:phosphopantothenate--cysteine ligase activity"/>
    <property type="evidence" value="ECO:0007669"/>
    <property type="project" value="UniProtKB-UniRule"/>
</dbReference>
<dbReference type="GO" id="GO:0071513">
    <property type="term" value="C:phosphopantothenoylcysteine decarboxylase complex"/>
    <property type="evidence" value="ECO:0007669"/>
    <property type="project" value="TreeGrafter"/>
</dbReference>
<feature type="region of interest" description="Phosphopantothenate--cysteine ligase" evidence="3">
    <location>
        <begin position="210"/>
        <end position="433"/>
    </location>
</feature>
<evidence type="ECO:0000259" key="5">
    <source>
        <dbReference type="Pfam" id="PF02441"/>
    </source>
</evidence>
<dbReference type="GO" id="GO:0015937">
    <property type="term" value="P:coenzyme A biosynthetic process"/>
    <property type="evidence" value="ECO:0007669"/>
    <property type="project" value="UniProtKB-UniRule"/>
</dbReference>
<comment type="caution">
    <text evidence="3">Lacks conserved residue(s) required for the propagation of feature annotation.</text>
</comment>
<dbReference type="NCBIfam" id="TIGR00521">
    <property type="entry name" value="coaBC_dfp"/>
    <property type="match status" value="1"/>
</dbReference>
<gene>
    <name evidence="3" type="primary">coaBC</name>
    <name evidence="7" type="ORF">FLM9_351</name>
</gene>
<comment type="similarity">
    <text evidence="3 4">In the N-terminal section; belongs to the HFCD (homo-oligomeric flavin containing Cys decarboxylase) superfamily.</text>
</comment>
<feature type="domain" description="DNA/pantothenate metabolism flavoprotein C-terminal" evidence="6">
    <location>
        <begin position="205"/>
        <end position="416"/>
    </location>
</feature>
<evidence type="ECO:0000313" key="8">
    <source>
        <dbReference type="Proteomes" id="UP000182631"/>
    </source>
</evidence>
<keyword evidence="3 4" id="KW-0436">Ligase</keyword>
<comment type="function">
    <text evidence="4">Catalyzes two steps in the biosynthesis of coenzyme A. In the first step cysteine is conjugated to 4'-phosphopantothenate to form 4-phosphopantothenoylcysteine, in the latter compound is decarboxylated to form 4'-phosphopantotheine.</text>
</comment>
<dbReference type="EC" id="4.1.1.36" evidence="3"/>
<keyword evidence="3" id="KW-0511">Multifunctional enzyme</keyword>
<comment type="cofactor">
    <cofactor evidence="3">
        <name>Mg(2+)</name>
        <dbReference type="ChEBI" id="CHEBI:18420"/>
    </cofactor>
</comment>
<dbReference type="AlphaFoldDB" id="A0A171DFA7"/>
<keyword evidence="3 4" id="KW-0285">Flavoprotein</keyword>
<dbReference type="GO" id="GO:0010181">
    <property type="term" value="F:FMN binding"/>
    <property type="evidence" value="ECO:0007669"/>
    <property type="project" value="UniProtKB-UniRule"/>
</dbReference>
<comment type="catalytic activity">
    <reaction evidence="3 4">
        <text>(R)-4'-phosphopantothenate + L-cysteine + CTP = N-[(R)-4-phosphopantothenoyl]-L-cysteine + CMP + diphosphate + H(+)</text>
        <dbReference type="Rhea" id="RHEA:19397"/>
        <dbReference type="ChEBI" id="CHEBI:10986"/>
        <dbReference type="ChEBI" id="CHEBI:15378"/>
        <dbReference type="ChEBI" id="CHEBI:33019"/>
        <dbReference type="ChEBI" id="CHEBI:35235"/>
        <dbReference type="ChEBI" id="CHEBI:37563"/>
        <dbReference type="ChEBI" id="CHEBI:59458"/>
        <dbReference type="ChEBI" id="CHEBI:60377"/>
        <dbReference type="EC" id="6.3.2.5"/>
    </reaction>
</comment>
<keyword evidence="3" id="KW-0479">Metal-binding</keyword>
<dbReference type="PANTHER" id="PTHR14359:SF6">
    <property type="entry name" value="PHOSPHOPANTOTHENOYLCYSTEINE DECARBOXYLASE"/>
    <property type="match status" value="1"/>
</dbReference>
<comment type="cofactor">
    <cofactor evidence="3">
        <name>FMN</name>
        <dbReference type="ChEBI" id="CHEBI:58210"/>
    </cofactor>
    <text evidence="3">Binds 1 FMN per subunit.</text>
</comment>
<comment type="pathway">
    <text evidence="3 4">Cofactor biosynthesis; coenzyme A biosynthesis; CoA from (R)-pantothenate: step 2/5.</text>
</comment>
<feature type="domain" description="Flavoprotein" evidence="5">
    <location>
        <begin position="22"/>
        <end position="191"/>
    </location>
</feature>
<dbReference type="InterPro" id="IPR036551">
    <property type="entry name" value="Flavin_trans-like"/>
</dbReference>
<dbReference type="HAMAP" id="MF_02225">
    <property type="entry name" value="CoaBC"/>
    <property type="match status" value="1"/>
</dbReference>
<feature type="region of interest" description="Phosphopantothenoylcysteine decarboxylase" evidence="3">
    <location>
        <begin position="1"/>
        <end position="209"/>
    </location>
</feature>
<keyword evidence="8" id="KW-1185">Reference proteome</keyword>
<keyword evidence="2 3" id="KW-0456">Lyase</keyword>
<evidence type="ECO:0000256" key="1">
    <source>
        <dbReference type="ARBA" id="ARBA00022793"/>
    </source>
</evidence>
<dbReference type="Proteomes" id="UP000182631">
    <property type="component" value="Unassembled WGS sequence"/>
</dbReference>
<feature type="binding site" evidence="3">
    <location>
        <position position="301"/>
    </location>
    <ligand>
        <name>CTP</name>
        <dbReference type="ChEBI" id="CHEBI:37563"/>
    </ligand>
</feature>
<dbReference type="InterPro" id="IPR007085">
    <property type="entry name" value="DNA/pantothenate-metab_flavo_C"/>
</dbReference>
<keyword evidence="3" id="KW-0460">Magnesium</keyword>
<reference evidence="8" key="1">
    <citation type="submission" date="2016-02" db="EMBL/GenBank/DDBJ databases">
        <authorList>
            <person name="liu f."/>
        </authorList>
    </citation>
    <scope>NUCLEOTIDE SEQUENCE [LARGE SCALE GENOMIC DNA]</scope>
</reference>
<comment type="catalytic activity">
    <reaction evidence="3 4">
        <text>N-[(R)-4-phosphopantothenoyl]-L-cysteine + H(+) = (R)-4'-phosphopantetheine + CO2</text>
        <dbReference type="Rhea" id="RHEA:16793"/>
        <dbReference type="ChEBI" id="CHEBI:15378"/>
        <dbReference type="ChEBI" id="CHEBI:16526"/>
        <dbReference type="ChEBI" id="CHEBI:59458"/>
        <dbReference type="ChEBI" id="CHEBI:61723"/>
        <dbReference type="EC" id="4.1.1.36"/>
    </reaction>
</comment>
<evidence type="ECO:0000313" key="7">
    <source>
        <dbReference type="EMBL" id="SAY38468.1"/>
    </source>
</evidence>
<feature type="active site" description="Proton donor" evidence="3">
    <location>
        <position position="175"/>
    </location>
</feature>
<accession>A0A171DFA7</accession>
<feature type="binding site" evidence="3">
    <location>
        <position position="360"/>
    </location>
    <ligand>
        <name>CTP</name>
        <dbReference type="ChEBI" id="CHEBI:37563"/>
    </ligand>
</feature>
<evidence type="ECO:0000256" key="2">
    <source>
        <dbReference type="ARBA" id="ARBA00023239"/>
    </source>
</evidence>
<dbReference type="Pfam" id="PF02441">
    <property type="entry name" value="Flavoprotein"/>
    <property type="match status" value="1"/>
</dbReference>
<dbReference type="InterPro" id="IPR035929">
    <property type="entry name" value="CoaB-like_sf"/>
</dbReference>
<comment type="pathway">
    <text evidence="3 4">Cofactor biosynthesis; coenzyme A biosynthesis; CoA from (R)-pantothenate: step 3/5.</text>
</comment>
<feature type="binding site" evidence="3">
    <location>
        <position position="346"/>
    </location>
    <ligand>
        <name>CTP</name>
        <dbReference type="ChEBI" id="CHEBI:37563"/>
    </ligand>
</feature>
<feature type="binding site" evidence="3">
    <location>
        <position position="364"/>
    </location>
    <ligand>
        <name>CTP</name>
        <dbReference type="ChEBI" id="CHEBI:37563"/>
    </ligand>
</feature>
<dbReference type="EMBL" id="FITM01000039">
    <property type="protein sequence ID" value="SAY38468.1"/>
    <property type="molecule type" value="Genomic_DNA"/>
</dbReference>
<organism evidence="7 8">
    <name type="scientific">Candidatus Synechococcus spongiarum</name>
    <dbReference type="NCBI Taxonomy" id="431041"/>
    <lineage>
        <taxon>Bacteria</taxon>
        <taxon>Bacillati</taxon>
        <taxon>Cyanobacteriota</taxon>
        <taxon>Cyanophyceae</taxon>
        <taxon>Synechococcales</taxon>
        <taxon>Synechococcaceae</taxon>
        <taxon>Synechococcus</taxon>
    </lineage>
</organism>
<protein>
    <recommendedName>
        <fullName evidence="3">Coenzyme A biosynthesis bifunctional protein CoaBC</fullName>
    </recommendedName>
    <alternativeName>
        <fullName evidence="3">DNA/pantothenate metabolism flavoprotein</fullName>
    </alternativeName>
    <alternativeName>
        <fullName evidence="3">Phosphopantothenoylcysteine synthetase/decarboxylase</fullName>
        <shortName evidence="3">PPCS-PPCDC</shortName>
    </alternativeName>
    <domain>
        <recommendedName>
            <fullName evidence="3">Phosphopantothenoylcysteine decarboxylase</fullName>
            <shortName evidence="3">PPC decarboxylase</shortName>
            <shortName evidence="3">PPC-DC</shortName>
            <ecNumber evidence="3">4.1.1.36</ecNumber>
        </recommendedName>
        <alternativeName>
            <fullName evidence="3">CoaC</fullName>
        </alternativeName>
    </domain>
    <domain>
        <recommendedName>
            <fullName evidence="3">Phosphopantothenate--cysteine ligase</fullName>
            <ecNumber evidence="3">6.3.2.5</ecNumber>
        </recommendedName>
        <alternativeName>
            <fullName evidence="3">CoaB</fullName>
        </alternativeName>
        <alternativeName>
            <fullName evidence="3">Phosphopantothenoylcysteine synthetase</fullName>
            <shortName evidence="3">PPC synthetase</shortName>
            <shortName evidence="3">PPC-S</shortName>
        </alternativeName>
    </domain>
</protein>
<dbReference type="GO" id="GO:0046872">
    <property type="term" value="F:metal ion binding"/>
    <property type="evidence" value="ECO:0007669"/>
    <property type="project" value="UniProtKB-KW"/>
</dbReference>
<dbReference type="Gene3D" id="3.40.50.10300">
    <property type="entry name" value="CoaB-like"/>
    <property type="match status" value="1"/>
</dbReference>
<dbReference type="SUPFAM" id="SSF102645">
    <property type="entry name" value="CoaB-like"/>
    <property type="match status" value="1"/>
</dbReference>
<comment type="function">
    <text evidence="3">Catalyzes two sequential steps in the biosynthesis of coenzyme A. In the first step cysteine is conjugated to 4'-phosphopantothenate to form 4-phosphopantothenoylcysteine. In the second step the latter compound is decarboxylated to form 4'-phosphopantotheine.</text>
</comment>
<feature type="binding site" evidence="3">
    <location>
        <position position="311"/>
    </location>
    <ligand>
        <name>CTP</name>
        <dbReference type="ChEBI" id="CHEBI:37563"/>
    </ligand>
</feature>
<dbReference type="EC" id="6.3.2.5" evidence="3"/>
<sequence length="433" mass="45772">MTKTEDLTSKDRTPTDPIVGRRILVAGCGSIAAVKLPRLVSSLVQQGAQVRCVLSPKAEQFVSPLALASLSRQPCNLEAHQCDPCQPRPLHVALAEWAELVVVAPLSATTLAQLVHGMADTLLSSTVLATQAPLLAAPAMNTTMWDAPAVQANWQALCRWPRLLPMPPARGLLACDSRGMGRLPEPELLLQGIRAALATGGVADLKGLRILCSAGPTREFLDPVRCLTNPSSGRMGVAMALMAALRGAAVQLVHGPLSNVPASWLDPLDTCPVVSAAEMGAALARRLPQVHGLVMAAAVADHAPGVTTAVKWAKDALPNPLPLQDTPDLSATLAARTRRDQWMLGFAAEHGLDRGRALEKLRRKGLDWIVLNPVGLAGRGFGNQPNGGILLWADGREHGLASQDKATMAGAIWSVLTGELHQFQRSGPRPTLA</sequence>
<dbReference type="GO" id="GO:0015941">
    <property type="term" value="P:pantothenate catabolic process"/>
    <property type="evidence" value="ECO:0007669"/>
    <property type="project" value="InterPro"/>
</dbReference>
<dbReference type="UniPathway" id="UPA00241">
    <property type="reaction ID" value="UER00353"/>
</dbReference>
<keyword evidence="1 3" id="KW-0210">Decarboxylase</keyword>
<evidence type="ECO:0000256" key="3">
    <source>
        <dbReference type="HAMAP-Rule" id="MF_02225"/>
    </source>
</evidence>
<dbReference type="InterPro" id="IPR005252">
    <property type="entry name" value="CoaBC"/>
</dbReference>
<dbReference type="GO" id="GO:0004633">
    <property type="term" value="F:phosphopantothenoylcysteine decarboxylase activity"/>
    <property type="evidence" value="ECO:0007669"/>
    <property type="project" value="UniProtKB-UniRule"/>
</dbReference>
<keyword evidence="3 4" id="KW-0288">FMN</keyword>
<dbReference type="PANTHER" id="PTHR14359">
    <property type="entry name" value="HOMO-OLIGOMERIC FLAVIN CONTAINING CYS DECARBOXYLASE FAMILY"/>
    <property type="match status" value="1"/>
</dbReference>
<dbReference type="Gene3D" id="3.40.50.1950">
    <property type="entry name" value="Flavin prenyltransferase-like"/>
    <property type="match status" value="1"/>
</dbReference>
<name>A0A171DFA7_9SYNE</name>
<dbReference type="Pfam" id="PF04127">
    <property type="entry name" value="DFP"/>
    <property type="match status" value="1"/>
</dbReference>
<evidence type="ECO:0000259" key="6">
    <source>
        <dbReference type="Pfam" id="PF04127"/>
    </source>
</evidence>
<dbReference type="SUPFAM" id="SSF52507">
    <property type="entry name" value="Homo-oligomeric flavin-containing Cys decarboxylases, HFCD"/>
    <property type="match status" value="1"/>
</dbReference>
<comment type="similarity">
    <text evidence="3 4">In the C-terminal section; belongs to the PPC synthetase family.</text>
</comment>
<proteinExistence type="inferred from homology"/>